<name>A0A108T344_9BACE</name>
<dbReference type="GeneID" id="66308492"/>
<evidence type="ECO:0000313" key="2">
    <source>
        <dbReference type="EMBL" id="KAA5412734.1"/>
    </source>
</evidence>
<sequence>MKLRESPVVFDQEKHTYRLEDILLEGVTTLLRNQLFQNKYDDIPKEILEKAAKRGTLIHEQCELVDALGIDPVILEAKNYKLLKEEHGLKPIANEYLISDELAFASSVDVIFDGESENDDEVYLADIKTTAKLDIDWLSWQLSIYAYMFEMQNPHLRVKKLYAIWLRNEVKELKEVQRIDNDTIQKLFDCEMKGEPFISSEIPLPDSRQIIPVEVFERAQTIISLDGKIKQLTEEKKRISEELYQYMEETGESKCEHELFIVSRVMPTTKKSLDTKGLEKCEPAIYKMYLKETAVKGSIRVTPRK</sequence>
<dbReference type="RefSeq" id="WP_060408464.1">
    <property type="nucleotide sequence ID" value="NZ_CABMLT010000027.1"/>
</dbReference>
<dbReference type="InterPro" id="IPR011604">
    <property type="entry name" value="PDDEXK-like_dom_sf"/>
</dbReference>
<dbReference type="EMBL" id="VVYV01000063">
    <property type="protein sequence ID" value="KAA5412734.1"/>
    <property type="molecule type" value="Genomic_DNA"/>
</dbReference>
<dbReference type="AlphaFoldDB" id="A0A108T344"/>
<dbReference type="Proteomes" id="UP000448877">
    <property type="component" value="Unassembled WGS sequence"/>
</dbReference>
<proteinExistence type="predicted"/>
<evidence type="ECO:0000313" key="3">
    <source>
        <dbReference type="Proteomes" id="UP000448877"/>
    </source>
</evidence>
<accession>A0A108T344</accession>
<evidence type="ECO:0000256" key="1">
    <source>
        <dbReference type="SAM" id="Coils"/>
    </source>
</evidence>
<protein>
    <recommendedName>
        <fullName evidence="4">PD-(D/E)XK endonuclease-like domain-containing protein</fullName>
    </recommendedName>
</protein>
<gene>
    <name evidence="2" type="ORF">F2Y81_24965</name>
</gene>
<keyword evidence="1" id="KW-0175">Coiled coil</keyword>
<organism evidence="2 3">
    <name type="scientific">Bacteroides cellulosilyticus</name>
    <dbReference type="NCBI Taxonomy" id="246787"/>
    <lineage>
        <taxon>Bacteria</taxon>
        <taxon>Pseudomonadati</taxon>
        <taxon>Bacteroidota</taxon>
        <taxon>Bacteroidia</taxon>
        <taxon>Bacteroidales</taxon>
        <taxon>Bacteroidaceae</taxon>
        <taxon>Bacteroides</taxon>
    </lineage>
</organism>
<feature type="coiled-coil region" evidence="1">
    <location>
        <begin position="222"/>
        <end position="249"/>
    </location>
</feature>
<dbReference type="Gene3D" id="3.90.320.10">
    <property type="match status" value="1"/>
</dbReference>
<reference evidence="2 3" key="1">
    <citation type="journal article" date="2019" name="Nat. Med.">
        <title>A library of human gut bacterial isolates paired with longitudinal multiomics data enables mechanistic microbiome research.</title>
        <authorList>
            <person name="Poyet M."/>
            <person name="Groussin M."/>
            <person name="Gibbons S.M."/>
            <person name="Avila-Pacheco J."/>
            <person name="Jiang X."/>
            <person name="Kearney S.M."/>
            <person name="Perrotta A.R."/>
            <person name="Berdy B."/>
            <person name="Zhao S."/>
            <person name="Lieberman T.D."/>
            <person name="Swanson P.K."/>
            <person name="Smith M."/>
            <person name="Roesemann S."/>
            <person name="Alexander J.E."/>
            <person name="Rich S.A."/>
            <person name="Livny J."/>
            <person name="Vlamakis H."/>
            <person name="Clish C."/>
            <person name="Bullock K."/>
            <person name="Deik A."/>
            <person name="Scott J."/>
            <person name="Pierce K.A."/>
            <person name="Xavier R.J."/>
            <person name="Alm E.J."/>
        </authorList>
    </citation>
    <scope>NUCLEOTIDE SEQUENCE [LARGE SCALE GENOMIC DNA]</scope>
    <source>
        <strain evidence="2 3">BIOML-A6</strain>
    </source>
</reference>
<comment type="caution">
    <text evidence="2">The sequence shown here is derived from an EMBL/GenBank/DDBJ whole genome shotgun (WGS) entry which is preliminary data.</text>
</comment>
<evidence type="ECO:0008006" key="4">
    <source>
        <dbReference type="Google" id="ProtNLM"/>
    </source>
</evidence>